<reference evidence="1 2" key="1">
    <citation type="submission" date="2017-02" db="EMBL/GenBank/DDBJ databases">
        <authorList>
            <person name="Peterson S.W."/>
        </authorList>
    </citation>
    <scope>NUCLEOTIDE SEQUENCE [LARGE SCALE GENOMIC DNA]</scope>
    <source>
        <strain evidence="1 2">ATCC 43324</strain>
    </source>
</reference>
<evidence type="ECO:0000313" key="1">
    <source>
        <dbReference type="EMBL" id="SJZ43785.1"/>
    </source>
</evidence>
<name>A0A1T4KN11_9BACT</name>
<organism evidence="1 2">
    <name type="scientific">Segatella oulorum</name>
    <dbReference type="NCBI Taxonomy" id="28136"/>
    <lineage>
        <taxon>Bacteria</taxon>
        <taxon>Pseudomonadati</taxon>
        <taxon>Bacteroidota</taxon>
        <taxon>Bacteroidia</taxon>
        <taxon>Bacteroidales</taxon>
        <taxon>Prevotellaceae</taxon>
        <taxon>Segatella</taxon>
    </lineage>
</organism>
<dbReference type="STRING" id="28136.SAMN02745202_00126"/>
<gene>
    <name evidence="1" type="ORF">SAMN02745202_00126</name>
</gene>
<dbReference type="AlphaFoldDB" id="A0A1T4KN11"/>
<protein>
    <submittedName>
        <fullName evidence="1">Uncharacterized protein</fullName>
    </submittedName>
</protein>
<accession>A0A1T4KN11</accession>
<sequence length="53" mass="6380">MQPLFHLPFGKVAIDATSSMKEMSLYPYDMHKGRNFRRNYDPYHCKWMLNPIC</sequence>
<evidence type="ECO:0000313" key="2">
    <source>
        <dbReference type="Proteomes" id="UP000190065"/>
    </source>
</evidence>
<proteinExistence type="predicted"/>
<dbReference type="Proteomes" id="UP000190065">
    <property type="component" value="Unassembled WGS sequence"/>
</dbReference>
<dbReference type="EMBL" id="FUXK01000001">
    <property type="protein sequence ID" value="SJZ43785.1"/>
    <property type="molecule type" value="Genomic_DNA"/>
</dbReference>